<sequence>MDLEVEMKEVKRIGKGQKEGEGMVLVKLGSSEEKRKVVEAKKKLRGRNERIEDDLTVEKRRTKWRIEREAEAERRKGKRVQVGYMKMWVDGRMQRWDEVEERWWEWKGN</sequence>
<dbReference type="EMBL" id="GL453458">
    <property type="protein sequence ID" value="EFN75996.1"/>
    <property type="molecule type" value="Genomic_DNA"/>
</dbReference>
<evidence type="ECO:0000256" key="1">
    <source>
        <dbReference type="SAM" id="Coils"/>
    </source>
</evidence>
<protein>
    <submittedName>
        <fullName evidence="2">Uncharacterized protein</fullName>
    </submittedName>
</protein>
<keyword evidence="3" id="KW-1185">Reference proteome</keyword>
<evidence type="ECO:0000313" key="3">
    <source>
        <dbReference type="Proteomes" id="UP000008237"/>
    </source>
</evidence>
<accession>E2C7T7</accession>
<dbReference type="OMA" id="RREWIID"/>
<dbReference type="Proteomes" id="UP000008237">
    <property type="component" value="Unassembled WGS sequence"/>
</dbReference>
<evidence type="ECO:0000313" key="2">
    <source>
        <dbReference type="EMBL" id="EFN75996.1"/>
    </source>
</evidence>
<dbReference type="InParanoid" id="E2C7T7"/>
<dbReference type="AlphaFoldDB" id="E2C7T7"/>
<gene>
    <name evidence="2" type="ORF">EAI_06862</name>
</gene>
<proteinExistence type="predicted"/>
<organism evidence="3">
    <name type="scientific">Harpegnathos saltator</name>
    <name type="common">Jerdon's jumping ant</name>
    <dbReference type="NCBI Taxonomy" id="610380"/>
    <lineage>
        <taxon>Eukaryota</taxon>
        <taxon>Metazoa</taxon>
        <taxon>Ecdysozoa</taxon>
        <taxon>Arthropoda</taxon>
        <taxon>Hexapoda</taxon>
        <taxon>Insecta</taxon>
        <taxon>Pterygota</taxon>
        <taxon>Neoptera</taxon>
        <taxon>Endopterygota</taxon>
        <taxon>Hymenoptera</taxon>
        <taxon>Apocrita</taxon>
        <taxon>Aculeata</taxon>
        <taxon>Formicoidea</taxon>
        <taxon>Formicidae</taxon>
        <taxon>Ponerinae</taxon>
        <taxon>Ponerini</taxon>
        <taxon>Harpegnathos</taxon>
    </lineage>
</organism>
<feature type="coiled-coil region" evidence="1">
    <location>
        <begin position="34"/>
        <end position="61"/>
    </location>
</feature>
<name>E2C7T7_HARSA</name>
<reference evidence="2 3" key="1">
    <citation type="journal article" date="2010" name="Science">
        <title>Genomic comparison of the ants Camponotus floridanus and Harpegnathos saltator.</title>
        <authorList>
            <person name="Bonasio R."/>
            <person name="Zhang G."/>
            <person name="Ye C."/>
            <person name="Mutti N.S."/>
            <person name="Fang X."/>
            <person name="Qin N."/>
            <person name="Donahue G."/>
            <person name="Yang P."/>
            <person name="Li Q."/>
            <person name="Li C."/>
            <person name="Zhang P."/>
            <person name="Huang Z."/>
            <person name="Berger S.L."/>
            <person name="Reinberg D."/>
            <person name="Wang J."/>
            <person name="Liebig J."/>
        </authorList>
    </citation>
    <scope>NUCLEOTIDE SEQUENCE [LARGE SCALE GENOMIC DNA]</scope>
    <source>
        <strain evidence="2 3">R22 G/1</strain>
    </source>
</reference>
<keyword evidence="1" id="KW-0175">Coiled coil</keyword>